<proteinExistence type="predicted"/>
<reference evidence="1" key="1">
    <citation type="submission" date="2023-03" db="EMBL/GenBank/DDBJ databases">
        <title>Actinorhabdospora filicis NBRC 111898.</title>
        <authorList>
            <person name="Ichikawa N."/>
            <person name="Sato H."/>
            <person name="Tonouchi N."/>
        </authorList>
    </citation>
    <scope>NUCLEOTIDE SEQUENCE</scope>
    <source>
        <strain evidence="1">NBRC 111898</strain>
    </source>
</reference>
<keyword evidence="2" id="KW-1185">Reference proteome</keyword>
<comment type="caution">
    <text evidence="1">The sequence shown here is derived from an EMBL/GenBank/DDBJ whole genome shotgun (WGS) entry which is preliminary data.</text>
</comment>
<gene>
    <name evidence="1" type="ORF">Afil01_62220</name>
</gene>
<sequence length="89" mass="9171">MPVPDTATRMRLSLADAATETSATIRADLSAGRIDITLDLPGATQDACVAHVRAIAETTLALLRDQNPGTTITTGGAIEGVLPGDPWTT</sequence>
<evidence type="ECO:0000313" key="2">
    <source>
        <dbReference type="Proteomes" id="UP001165079"/>
    </source>
</evidence>
<protein>
    <submittedName>
        <fullName evidence="1">Uncharacterized protein</fullName>
    </submittedName>
</protein>
<evidence type="ECO:0000313" key="1">
    <source>
        <dbReference type="EMBL" id="GLZ81415.1"/>
    </source>
</evidence>
<accession>A0A9W6SR45</accession>
<dbReference type="EMBL" id="BSTX01000005">
    <property type="protein sequence ID" value="GLZ81415.1"/>
    <property type="molecule type" value="Genomic_DNA"/>
</dbReference>
<name>A0A9W6SR45_9ACTN</name>
<dbReference type="AlphaFoldDB" id="A0A9W6SR45"/>
<dbReference type="RefSeq" id="WP_285666867.1">
    <property type="nucleotide sequence ID" value="NZ_BSTX01000005.1"/>
</dbReference>
<organism evidence="1 2">
    <name type="scientific">Actinorhabdospora filicis</name>
    <dbReference type="NCBI Taxonomy" id="1785913"/>
    <lineage>
        <taxon>Bacteria</taxon>
        <taxon>Bacillati</taxon>
        <taxon>Actinomycetota</taxon>
        <taxon>Actinomycetes</taxon>
        <taxon>Micromonosporales</taxon>
        <taxon>Micromonosporaceae</taxon>
        <taxon>Actinorhabdospora</taxon>
    </lineage>
</organism>
<dbReference type="Proteomes" id="UP001165079">
    <property type="component" value="Unassembled WGS sequence"/>
</dbReference>